<feature type="region of interest" description="Disordered" evidence="6">
    <location>
        <begin position="517"/>
        <end position="536"/>
    </location>
</feature>
<dbReference type="PANTHER" id="PTHR11089">
    <property type="entry name" value="GTP-BINDING PROTEIN-RELATED"/>
    <property type="match status" value="1"/>
</dbReference>
<dbReference type="FunFam" id="3.40.50.300:FF:000559">
    <property type="entry name" value="Nuclear/nucleolar GTPase 2"/>
    <property type="match status" value="1"/>
</dbReference>
<sequence length="680" mass="76825">MGKPRGKDSINRSKHSLNPDRGKQEKGSTMRSKATIKRLNMYRNFKAKRDKKGRVVRAAPFQSTAPPGSVSRVDPNRRWFGNTRVISQDALQNFKEAMKVKNPYEIMLRQTRLPVSLLDEKRTKKKADILASESFSDTFGKKAKRKRPRINFDNLTALVQSAESSRYGYDAEKDQALVREYTGVRDAISDPHFKAGTSKRVWNELFKVLDSSDVVLYVLDARDPMGTRSKYIENYMKKEKPNKHFIFVINKVDLVPVWITKRWKMVLSAEYPTLVFHANLNKPLGKVALMGLLRQLASLHAKDRQQISVGIIGYPNVGKSSIINAMRSKKVCNVAPVAGETKVWQYVTLLKSIYLIDCPGVVYPDGATESEMVMKGVVRVEYLQEPELYIPEVLARVKPEYMQQRYALPDYDPTCHPLWQEMTEQATEKQRQSEVIAQPDPTLVEVPTEAAEGGEGTPEQEEETTTTLSRWPADADLFLQLVARKTGKLLKGGEPDIITTAKRILNDFQRGKLPYFVRPPPLEEEEGGKNANNEDVTAGVDDQQALGEIFEGEETSIADESTNTESLPATGLTETESTKRGDEEVSEDEGKEHEEDADGSFDLAPHSEDELQESQKAEDEDVEGSGGLSKSRRRQLERALRRQKGRAGRHFYEEVNVKNRHLRPPPQLSTAAAKRFKKSL</sequence>
<keyword evidence="2 5" id="KW-0547">Nucleotide-binding</keyword>
<dbReference type="InterPro" id="IPR027417">
    <property type="entry name" value="P-loop_NTPase"/>
</dbReference>
<evidence type="ECO:0000256" key="6">
    <source>
        <dbReference type="SAM" id="MobiDB-lite"/>
    </source>
</evidence>
<dbReference type="SUPFAM" id="SSF52540">
    <property type="entry name" value="P-loop containing nucleoside triphosphate hydrolases"/>
    <property type="match status" value="1"/>
</dbReference>
<feature type="compositionally biased region" description="Basic and acidic residues" evidence="6">
    <location>
        <begin position="576"/>
        <end position="594"/>
    </location>
</feature>
<name>A0A0X3Q4C8_SCHSO</name>
<gene>
    <name evidence="8" type="primary">NOG2</name>
    <name evidence="8" type="ORF">TR110012</name>
</gene>
<dbReference type="InterPro" id="IPR023179">
    <property type="entry name" value="GTP-bd_ortho_bundle_sf"/>
</dbReference>
<dbReference type="AlphaFoldDB" id="A0A0X3Q4C8"/>
<evidence type="ECO:0000256" key="1">
    <source>
        <dbReference type="ARBA" id="ARBA00004604"/>
    </source>
</evidence>
<feature type="compositionally biased region" description="Polar residues" evidence="6">
    <location>
        <begin position="558"/>
        <end position="575"/>
    </location>
</feature>
<reference evidence="8" key="1">
    <citation type="submission" date="2016-01" db="EMBL/GenBank/DDBJ databases">
        <title>Reference transcriptome for the parasite Schistocephalus solidus: insights into the molecular evolution of parasitism.</title>
        <authorList>
            <person name="Hebert F.O."/>
            <person name="Grambauer S."/>
            <person name="Barber I."/>
            <person name="Landry C.R."/>
            <person name="Aubin-Horth N."/>
        </authorList>
    </citation>
    <scope>NUCLEOTIDE SEQUENCE</scope>
</reference>
<dbReference type="Pfam" id="PF01926">
    <property type="entry name" value="MMR_HSR1"/>
    <property type="match status" value="1"/>
</dbReference>
<comment type="subcellular location">
    <subcellularLocation>
        <location evidence="1 5">Nucleus</location>
        <location evidence="1 5">Nucleolus</location>
    </subcellularLocation>
</comment>
<comment type="function">
    <text evidence="5">GTPase that associates with pre-60S ribosomal subunits in the nucleolus and is required for their nuclear export and maturation.</text>
</comment>
<accession>A0A0X3Q4C8</accession>
<feature type="domain" description="CP-type G" evidence="7">
    <location>
        <begin position="202"/>
        <end position="364"/>
    </location>
</feature>
<dbReference type="GO" id="GO:0005730">
    <property type="term" value="C:nucleolus"/>
    <property type="evidence" value="ECO:0007669"/>
    <property type="project" value="UniProtKB-SubCell"/>
</dbReference>
<dbReference type="InterPro" id="IPR012971">
    <property type="entry name" value="NOG2_N_dom"/>
</dbReference>
<comment type="similarity">
    <text evidence="5">Belongs to the TRAFAC class YlqF/YawG GTPase family. NOG2 subfamily.</text>
</comment>
<evidence type="ECO:0000256" key="2">
    <source>
        <dbReference type="ARBA" id="ARBA00022741"/>
    </source>
</evidence>
<organism evidence="8">
    <name type="scientific">Schistocephalus solidus</name>
    <name type="common">Tapeworm</name>
    <dbReference type="NCBI Taxonomy" id="70667"/>
    <lineage>
        <taxon>Eukaryota</taxon>
        <taxon>Metazoa</taxon>
        <taxon>Spiralia</taxon>
        <taxon>Lophotrochozoa</taxon>
        <taxon>Platyhelminthes</taxon>
        <taxon>Cestoda</taxon>
        <taxon>Eucestoda</taxon>
        <taxon>Diphyllobothriidea</taxon>
        <taxon>Diphyllobothriidae</taxon>
        <taxon>Schistocephalus</taxon>
    </lineage>
</organism>
<evidence type="ECO:0000256" key="4">
    <source>
        <dbReference type="ARBA" id="ARBA00023242"/>
    </source>
</evidence>
<keyword evidence="3 5" id="KW-0342">GTP-binding</keyword>
<proteinExistence type="inferred from homology"/>
<dbReference type="InterPro" id="IPR006073">
    <property type="entry name" value="GTP-bd"/>
</dbReference>
<dbReference type="PROSITE" id="PS51721">
    <property type="entry name" value="G_CP"/>
    <property type="match status" value="1"/>
</dbReference>
<protein>
    <recommendedName>
        <fullName evidence="5">Nucleolar GTP-binding protein 2</fullName>
    </recommendedName>
</protein>
<dbReference type="InterPro" id="IPR050755">
    <property type="entry name" value="TRAFAC_YlqF/YawG_RiboMat"/>
</dbReference>
<evidence type="ECO:0000259" key="7">
    <source>
        <dbReference type="PROSITE" id="PS51721"/>
    </source>
</evidence>
<feature type="region of interest" description="Disordered" evidence="6">
    <location>
        <begin position="1"/>
        <end position="34"/>
    </location>
</feature>
<dbReference type="Gene3D" id="1.10.1580.10">
    <property type="match status" value="1"/>
</dbReference>
<dbReference type="PANTHER" id="PTHR11089:SF9">
    <property type="entry name" value="NUCLEOLAR GTP-BINDING PROTEIN 2"/>
    <property type="match status" value="1"/>
</dbReference>
<feature type="compositionally biased region" description="Basic and acidic residues" evidence="6">
    <location>
        <begin position="605"/>
        <end position="617"/>
    </location>
</feature>
<dbReference type="PRINTS" id="PR00326">
    <property type="entry name" value="GTP1OBG"/>
</dbReference>
<dbReference type="EMBL" id="GEEE01004384">
    <property type="protein sequence ID" value="JAP58841.1"/>
    <property type="molecule type" value="Transcribed_RNA"/>
</dbReference>
<dbReference type="Gene3D" id="3.40.50.300">
    <property type="entry name" value="P-loop containing nucleotide triphosphate hydrolases"/>
    <property type="match status" value="1"/>
</dbReference>
<dbReference type="GO" id="GO:0005525">
    <property type="term" value="F:GTP binding"/>
    <property type="evidence" value="ECO:0007669"/>
    <property type="project" value="UniProtKB-KW"/>
</dbReference>
<dbReference type="Pfam" id="PF08153">
    <property type="entry name" value="NGP1NT"/>
    <property type="match status" value="1"/>
</dbReference>
<evidence type="ECO:0000256" key="3">
    <source>
        <dbReference type="ARBA" id="ARBA00023134"/>
    </source>
</evidence>
<dbReference type="InterPro" id="IPR030378">
    <property type="entry name" value="G_CP_dom"/>
</dbReference>
<feature type="region of interest" description="Disordered" evidence="6">
    <location>
        <begin position="553"/>
        <end position="680"/>
    </location>
</feature>
<keyword evidence="4 5" id="KW-0539">Nucleus</keyword>
<evidence type="ECO:0000256" key="5">
    <source>
        <dbReference type="RuleBase" id="RU364023"/>
    </source>
</evidence>
<evidence type="ECO:0000313" key="8">
    <source>
        <dbReference type="EMBL" id="JAP58841.1"/>
    </source>
</evidence>
<dbReference type="InterPro" id="IPR024929">
    <property type="entry name" value="GNL2_CP_dom"/>
</dbReference>
<feature type="compositionally biased region" description="Basic and acidic residues" evidence="6">
    <location>
        <begin position="1"/>
        <end position="28"/>
    </location>
</feature>
<dbReference type="CDD" id="cd01858">
    <property type="entry name" value="NGP_1"/>
    <property type="match status" value="1"/>
</dbReference>